<evidence type="ECO:0000256" key="3">
    <source>
        <dbReference type="ARBA" id="ARBA00022692"/>
    </source>
</evidence>
<dbReference type="EMBL" id="JAGGKC010000001">
    <property type="protein sequence ID" value="MBP1917730.1"/>
    <property type="molecule type" value="Genomic_DNA"/>
</dbReference>
<evidence type="ECO:0000259" key="7">
    <source>
        <dbReference type="Pfam" id="PF04024"/>
    </source>
</evidence>
<dbReference type="InterPro" id="IPR052027">
    <property type="entry name" value="PspC"/>
</dbReference>
<dbReference type="Pfam" id="PF04024">
    <property type="entry name" value="PspC"/>
    <property type="match status" value="1"/>
</dbReference>
<sequence length="67" mass="7619">MYEKKELRRSSTDKMLFGVLGGLAEYLNVSSSLLRILFVLFSLLPGPSIIFYIIFAVLMPSDRAYRA</sequence>
<keyword evidence="5 6" id="KW-0472">Membrane</keyword>
<keyword evidence="4 6" id="KW-1133">Transmembrane helix</keyword>
<dbReference type="Proteomes" id="UP001519271">
    <property type="component" value="Unassembled WGS sequence"/>
</dbReference>
<keyword evidence="9" id="KW-1185">Reference proteome</keyword>
<name>A0ABS4FZK3_9CLOT</name>
<protein>
    <submittedName>
        <fullName evidence="8">Phage shock protein PspC (Stress-responsive transcriptional regulator)</fullName>
    </submittedName>
</protein>
<reference evidence="8 9" key="1">
    <citation type="submission" date="2021-03" db="EMBL/GenBank/DDBJ databases">
        <title>Genomic Encyclopedia of Type Strains, Phase IV (KMG-IV): sequencing the most valuable type-strain genomes for metagenomic binning, comparative biology and taxonomic classification.</title>
        <authorList>
            <person name="Goeker M."/>
        </authorList>
    </citation>
    <scope>NUCLEOTIDE SEQUENCE [LARGE SCALE GENOMIC DNA]</scope>
    <source>
        <strain evidence="8 9">DSM 6139</strain>
    </source>
</reference>
<evidence type="ECO:0000256" key="4">
    <source>
        <dbReference type="ARBA" id="ARBA00022989"/>
    </source>
</evidence>
<dbReference type="PANTHER" id="PTHR33885:SF3">
    <property type="entry name" value="PHAGE SHOCK PROTEIN C"/>
    <property type="match status" value="1"/>
</dbReference>
<accession>A0ABS4FZK3</accession>
<comment type="caution">
    <text evidence="8">The sequence shown here is derived from an EMBL/GenBank/DDBJ whole genome shotgun (WGS) entry which is preliminary data.</text>
</comment>
<evidence type="ECO:0000313" key="8">
    <source>
        <dbReference type="EMBL" id="MBP1917730.1"/>
    </source>
</evidence>
<comment type="subcellular location">
    <subcellularLocation>
        <location evidence="1">Cell membrane</location>
        <topology evidence="1">Single-pass membrane protein</topology>
    </subcellularLocation>
</comment>
<gene>
    <name evidence="8" type="ORF">J2Z34_000193</name>
</gene>
<feature type="transmembrane region" description="Helical" evidence="6">
    <location>
        <begin position="35"/>
        <end position="58"/>
    </location>
</feature>
<dbReference type="RefSeq" id="WP_209457973.1">
    <property type="nucleotide sequence ID" value="NZ_JAGGKC010000001.1"/>
</dbReference>
<dbReference type="InterPro" id="IPR007168">
    <property type="entry name" value="Phageshock_PspC_N"/>
</dbReference>
<proteinExistence type="predicted"/>
<evidence type="ECO:0000256" key="5">
    <source>
        <dbReference type="ARBA" id="ARBA00023136"/>
    </source>
</evidence>
<dbReference type="PANTHER" id="PTHR33885">
    <property type="entry name" value="PHAGE SHOCK PROTEIN C"/>
    <property type="match status" value="1"/>
</dbReference>
<feature type="domain" description="Phage shock protein PspC N-terminal" evidence="7">
    <location>
        <begin position="5"/>
        <end position="61"/>
    </location>
</feature>
<evidence type="ECO:0000256" key="1">
    <source>
        <dbReference type="ARBA" id="ARBA00004162"/>
    </source>
</evidence>
<keyword evidence="3 6" id="KW-0812">Transmembrane</keyword>
<evidence type="ECO:0000313" key="9">
    <source>
        <dbReference type="Proteomes" id="UP001519271"/>
    </source>
</evidence>
<evidence type="ECO:0000256" key="6">
    <source>
        <dbReference type="SAM" id="Phobius"/>
    </source>
</evidence>
<keyword evidence="2" id="KW-1003">Cell membrane</keyword>
<organism evidence="8 9">
    <name type="scientific">Youngiibacter multivorans</name>
    <dbReference type="NCBI Taxonomy" id="937251"/>
    <lineage>
        <taxon>Bacteria</taxon>
        <taxon>Bacillati</taxon>
        <taxon>Bacillota</taxon>
        <taxon>Clostridia</taxon>
        <taxon>Eubacteriales</taxon>
        <taxon>Clostridiaceae</taxon>
        <taxon>Youngiibacter</taxon>
    </lineage>
</organism>
<evidence type="ECO:0000256" key="2">
    <source>
        <dbReference type="ARBA" id="ARBA00022475"/>
    </source>
</evidence>